<accession>A0AAD1XRY2</accession>
<keyword evidence="2" id="KW-1185">Reference proteome</keyword>
<proteinExistence type="predicted"/>
<gene>
    <name evidence="1" type="ORF">ECRASSUSDP1_LOCUS19082</name>
</gene>
<dbReference type="EMBL" id="CAMPGE010019350">
    <property type="protein sequence ID" value="CAI2377694.1"/>
    <property type="molecule type" value="Genomic_DNA"/>
</dbReference>
<dbReference type="Proteomes" id="UP001295684">
    <property type="component" value="Unassembled WGS sequence"/>
</dbReference>
<protein>
    <submittedName>
        <fullName evidence="1">Uncharacterized protein</fullName>
    </submittedName>
</protein>
<evidence type="ECO:0000313" key="1">
    <source>
        <dbReference type="EMBL" id="CAI2377694.1"/>
    </source>
</evidence>
<dbReference type="AlphaFoldDB" id="A0AAD1XRY2"/>
<sequence length="254" mass="28996">MESLSQSLTSQQGRKDLEVSLFEKEDRIKKYLLSSVYQRHMKSIGSTTSKYISEEAQDFAYMKDSLTIEALSGNAKQLAEVISLLNVKFKLFLRIIRFSFKSQCSIVFLPSKTSSKLRINSAMKCLIKDVHSLRTLNLQYITISSRYFVNLLLDGVSLEEFCIKDGKICGPQLTFTTNTTSKLRIIVMSQFLSQRTPQPLTTQDPDYFTKILSNVSQCPCAATLDKFIIKGFQIPQILSKELHQKYSHLSLKFL</sequence>
<name>A0AAD1XRY2_EUPCR</name>
<organism evidence="1 2">
    <name type="scientific">Euplotes crassus</name>
    <dbReference type="NCBI Taxonomy" id="5936"/>
    <lineage>
        <taxon>Eukaryota</taxon>
        <taxon>Sar</taxon>
        <taxon>Alveolata</taxon>
        <taxon>Ciliophora</taxon>
        <taxon>Intramacronucleata</taxon>
        <taxon>Spirotrichea</taxon>
        <taxon>Hypotrichia</taxon>
        <taxon>Euplotida</taxon>
        <taxon>Euplotidae</taxon>
        <taxon>Moneuplotes</taxon>
    </lineage>
</organism>
<evidence type="ECO:0000313" key="2">
    <source>
        <dbReference type="Proteomes" id="UP001295684"/>
    </source>
</evidence>
<reference evidence="1" key="1">
    <citation type="submission" date="2023-07" db="EMBL/GenBank/DDBJ databases">
        <authorList>
            <consortium name="AG Swart"/>
            <person name="Singh M."/>
            <person name="Singh A."/>
            <person name="Seah K."/>
            <person name="Emmerich C."/>
        </authorList>
    </citation>
    <scope>NUCLEOTIDE SEQUENCE</scope>
    <source>
        <strain evidence="1">DP1</strain>
    </source>
</reference>
<comment type="caution">
    <text evidence="1">The sequence shown here is derived from an EMBL/GenBank/DDBJ whole genome shotgun (WGS) entry which is preliminary data.</text>
</comment>